<evidence type="ECO:0000313" key="3">
    <source>
        <dbReference type="EMBL" id="KAK9825213.1"/>
    </source>
</evidence>
<dbReference type="Gene3D" id="3.30.200.20">
    <property type="entry name" value="Phosphorylase Kinase, domain 1"/>
    <property type="match status" value="1"/>
</dbReference>
<organism evidence="3 4">
    <name type="scientific">Apatococcus lobatus</name>
    <dbReference type="NCBI Taxonomy" id="904363"/>
    <lineage>
        <taxon>Eukaryota</taxon>
        <taxon>Viridiplantae</taxon>
        <taxon>Chlorophyta</taxon>
        <taxon>core chlorophytes</taxon>
        <taxon>Trebouxiophyceae</taxon>
        <taxon>Chlorellales</taxon>
        <taxon>Chlorellaceae</taxon>
        <taxon>Apatococcus</taxon>
    </lineage>
</organism>
<feature type="domain" description="Protein kinase" evidence="2">
    <location>
        <begin position="152"/>
        <end position="507"/>
    </location>
</feature>
<dbReference type="Gene3D" id="1.10.510.10">
    <property type="entry name" value="Transferase(Phosphotransferase) domain 1"/>
    <property type="match status" value="1"/>
</dbReference>
<dbReference type="Proteomes" id="UP001438707">
    <property type="component" value="Unassembled WGS sequence"/>
</dbReference>
<dbReference type="EMBL" id="JALJOS010000025">
    <property type="protein sequence ID" value="KAK9825213.1"/>
    <property type="molecule type" value="Genomic_DNA"/>
</dbReference>
<keyword evidence="4" id="KW-1185">Reference proteome</keyword>
<dbReference type="GO" id="GO:0005524">
    <property type="term" value="F:ATP binding"/>
    <property type="evidence" value="ECO:0007669"/>
    <property type="project" value="InterPro"/>
</dbReference>
<dbReference type="GO" id="GO:0004672">
    <property type="term" value="F:protein kinase activity"/>
    <property type="evidence" value="ECO:0007669"/>
    <property type="project" value="InterPro"/>
</dbReference>
<dbReference type="AlphaFoldDB" id="A0AAW1QUK8"/>
<evidence type="ECO:0000313" key="4">
    <source>
        <dbReference type="Proteomes" id="UP001438707"/>
    </source>
</evidence>
<evidence type="ECO:0000256" key="1">
    <source>
        <dbReference type="SAM" id="MobiDB-lite"/>
    </source>
</evidence>
<dbReference type="PROSITE" id="PS50011">
    <property type="entry name" value="PROTEIN_KINASE_DOM"/>
    <property type="match status" value="1"/>
</dbReference>
<proteinExistence type="predicted"/>
<name>A0AAW1QUK8_9CHLO</name>
<dbReference type="InterPro" id="IPR011009">
    <property type="entry name" value="Kinase-like_dom_sf"/>
</dbReference>
<protein>
    <recommendedName>
        <fullName evidence="2">Protein kinase domain-containing protein</fullName>
    </recommendedName>
</protein>
<sequence length="524" mass="59086">MDALQQMLRRRRASNVLRSSSQSVVAKQVRADRQVPLHHTEMATTTLQPPGIVDQPLQYAVQRETRDHNTLGHGVASHMIDPAQMPLQAHPAETHHQQQQQQPPQQQQQQQQSQQSKVQSKQEGTSAHPADKVINVDRNFKAVEGYMLTEGLWVGRKLGGGMQGGVYEVKDKAGNVDMSQVLKVSYSAALLSNIKREWEIGRRLNSLAEPTAALNGYMGTGAGIEKDGKFLGMMLERINGDGVNKRIQPRGVVLDVHYIREALFAIFTALDVGQRSYGFHHMDLRMDNVMEQLPPKANPAVTDSATKPGQIAHHPPTPALVDNESGANSRFKIIDFGLASFDEDFAAGLVEDIPEKGRRQLHGLRQFHLNFSNIHLIPEVSPLEKWYRWLWSRKGDVYAVLWDLCRHLDGRIWPMRDRVHVRLLLSLIFHVTGTKILCQFVDMPETELEQKPSRQSRQQARFGPLGVFEKNDGPLHVLRIRYIRIKSWLRPRNPGITAAEALCAPFFQYQAGTSLDEGVSHSQL</sequence>
<evidence type="ECO:0000259" key="2">
    <source>
        <dbReference type="PROSITE" id="PS50011"/>
    </source>
</evidence>
<reference evidence="3 4" key="1">
    <citation type="journal article" date="2024" name="Nat. Commun.">
        <title>Phylogenomics reveals the evolutionary origins of lichenization in chlorophyte algae.</title>
        <authorList>
            <person name="Puginier C."/>
            <person name="Libourel C."/>
            <person name="Otte J."/>
            <person name="Skaloud P."/>
            <person name="Haon M."/>
            <person name="Grisel S."/>
            <person name="Petersen M."/>
            <person name="Berrin J.G."/>
            <person name="Delaux P.M."/>
            <person name="Dal Grande F."/>
            <person name="Keller J."/>
        </authorList>
    </citation>
    <scope>NUCLEOTIDE SEQUENCE [LARGE SCALE GENOMIC DNA]</scope>
    <source>
        <strain evidence="3 4">SAG 2145</strain>
    </source>
</reference>
<feature type="compositionally biased region" description="Low complexity" evidence="1">
    <location>
        <begin position="97"/>
        <end position="122"/>
    </location>
</feature>
<comment type="caution">
    <text evidence="3">The sequence shown here is derived from an EMBL/GenBank/DDBJ whole genome shotgun (WGS) entry which is preliminary data.</text>
</comment>
<dbReference type="SUPFAM" id="SSF56112">
    <property type="entry name" value="Protein kinase-like (PK-like)"/>
    <property type="match status" value="1"/>
</dbReference>
<gene>
    <name evidence="3" type="ORF">WJX74_000212</name>
</gene>
<feature type="region of interest" description="Disordered" evidence="1">
    <location>
        <begin position="89"/>
        <end position="133"/>
    </location>
</feature>
<dbReference type="InterPro" id="IPR000719">
    <property type="entry name" value="Prot_kinase_dom"/>
</dbReference>
<accession>A0AAW1QUK8</accession>